<dbReference type="PANTHER" id="PTHR40547">
    <property type="entry name" value="SLL0298 PROTEIN"/>
    <property type="match status" value="1"/>
</dbReference>
<sequence>MSVAEPTADAAGWMARTGGWLRGQVPTRASMEKSVLLRPVAHRVLAPALWRFTRRSVPRGVALGALTGILFPFAHMPLAATLALPVRANVPTAVGTTLINNPLTIGPLFWAAYRIGRWMLRLDRDVPGHPIARGVEAHAGWLHWLVAQGGPATLVGLVVIAVGLAISGYAVAALAWRWRVAWRWRNRASSRAN</sequence>
<proteinExistence type="predicted"/>
<protein>
    <recommendedName>
        <fullName evidence="2">DUF2062 domain-containing protein</fullName>
    </recommendedName>
</protein>
<feature type="domain" description="DUF2062" evidence="2">
    <location>
        <begin position="37"/>
        <end position="185"/>
    </location>
</feature>
<name>A0A7W9BCC6_9SPHN</name>
<dbReference type="Pfam" id="PF09835">
    <property type="entry name" value="DUF2062"/>
    <property type="match status" value="1"/>
</dbReference>
<evidence type="ECO:0000256" key="1">
    <source>
        <dbReference type="SAM" id="Phobius"/>
    </source>
</evidence>
<organism evidence="3 4">
    <name type="scientific">Sphingomonas aerophila</name>
    <dbReference type="NCBI Taxonomy" id="1344948"/>
    <lineage>
        <taxon>Bacteria</taxon>
        <taxon>Pseudomonadati</taxon>
        <taxon>Pseudomonadota</taxon>
        <taxon>Alphaproteobacteria</taxon>
        <taxon>Sphingomonadales</taxon>
        <taxon>Sphingomonadaceae</taxon>
        <taxon>Sphingomonas</taxon>
    </lineage>
</organism>
<feature type="transmembrane region" description="Helical" evidence="1">
    <location>
        <begin position="61"/>
        <end position="84"/>
    </location>
</feature>
<comment type="caution">
    <text evidence="3">The sequence shown here is derived from an EMBL/GenBank/DDBJ whole genome shotgun (WGS) entry which is preliminary data.</text>
</comment>
<dbReference type="PANTHER" id="PTHR40547:SF1">
    <property type="entry name" value="SLL0298 PROTEIN"/>
    <property type="match status" value="1"/>
</dbReference>
<keyword evidence="4" id="KW-1185">Reference proteome</keyword>
<evidence type="ECO:0000313" key="4">
    <source>
        <dbReference type="Proteomes" id="UP000546200"/>
    </source>
</evidence>
<reference evidence="3 4" key="1">
    <citation type="submission" date="2020-08" db="EMBL/GenBank/DDBJ databases">
        <title>Genomic Encyclopedia of Type Strains, Phase IV (KMG-IV): sequencing the most valuable type-strain genomes for metagenomic binning, comparative biology and taxonomic classification.</title>
        <authorList>
            <person name="Goeker M."/>
        </authorList>
    </citation>
    <scope>NUCLEOTIDE SEQUENCE [LARGE SCALE GENOMIC DNA]</scope>
    <source>
        <strain evidence="3 4">DSM 100044</strain>
    </source>
</reference>
<evidence type="ECO:0000313" key="3">
    <source>
        <dbReference type="EMBL" id="MBB5714624.1"/>
    </source>
</evidence>
<dbReference type="InterPro" id="IPR018639">
    <property type="entry name" value="DUF2062"/>
</dbReference>
<accession>A0A7W9BCC6</accession>
<feature type="transmembrane region" description="Helical" evidence="1">
    <location>
        <begin position="154"/>
        <end position="176"/>
    </location>
</feature>
<dbReference type="EMBL" id="JACIJK010000004">
    <property type="protein sequence ID" value="MBB5714624.1"/>
    <property type="molecule type" value="Genomic_DNA"/>
</dbReference>
<dbReference type="Proteomes" id="UP000546200">
    <property type="component" value="Unassembled WGS sequence"/>
</dbReference>
<dbReference type="AlphaFoldDB" id="A0A7W9BCC6"/>
<keyword evidence="1" id="KW-0812">Transmembrane</keyword>
<evidence type="ECO:0000259" key="2">
    <source>
        <dbReference type="Pfam" id="PF09835"/>
    </source>
</evidence>
<keyword evidence="1" id="KW-0472">Membrane</keyword>
<gene>
    <name evidence="3" type="ORF">FHS94_001460</name>
</gene>
<keyword evidence="1" id="KW-1133">Transmembrane helix</keyword>
<dbReference type="RefSeq" id="WP_425506168.1">
    <property type="nucleotide sequence ID" value="NZ_JACIJK010000004.1"/>
</dbReference>